<dbReference type="GO" id="GO:0016787">
    <property type="term" value="F:hydrolase activity"/>
    <property type="evidence" value="ECO:0007669"/>
    <property type="project" value="UniProtKB-KW"/>
</dbReference>
<dbReference type="Pfam" id="PF00857">
    <property type="entry name" value="Isochorismatase"/>
    <property type="match status" value="1"/>
</dbReference>
<dbReference type="InterPro" id="IPR036380">
    <property type="entry name" value="Isochorismatase-like_sf"/>
</dbReference>
<dbReference type="STRING" id="1641875.XM53_15465"/>
<dbReference type="PANTHER" id="PTHR43540:SF1">
    <property type="entry name" value="ISOCHORISMATASE HYDROLASE"/>
    <property type="match status" value="1"/>
</dbReference>
<proteinExistence type="predicted"/>
<name>A0A0T5NSA6_9RHOB</name>
<dbReference type="AlphaFoldDB" id="A0A0T5NSA6"/>
<evidence type="ECO:0000256" key="1">
    <source>
        <dbReference type="ARBA" id="ARBA00022801"/>
    </source>
</evidence>
<dbReference type="PANTHER" id="PTHR43540">
    <property type="entry name" value="PEROXYUREIDOACRYLATE/UREIDOACRYLATE AMIDOHYDROLASE-RELATED"/>
    <property type="match status" value="1"/>
</dbReference>
<evidence type="ECO:0000313" key="4">
    <source>
        <dbReference type="Proteomes" id="UP000051295"/>
    </source>
</evidence>
<accession>A0A0T5NSA6</accession>
<keyword evidence="1 3" id="KW-0378">Hydrolase</keyword>
<dbReference type="OrthoDB" id="7500697at2"/>
<evidence type="ECO:0000259" key="2">
    <source>
        <dbReference type="Pfam" id="PF00857"/>
    </source>
</evidence>
<keyword evidence="4" id="KW-1185">Reference proteome</keyword>
<protein>
    <submittedName>
        <fullName evidence="3">Hydrolase</fullName>
    </submittedName>
</protein>
<dbReference type="InterPro" id="IPR050272">
    <property type="entry name" value="Isochorismatase-like_hydrls"/>
</dbReference>
<dbReference type="InterPro" id="IPR000868">
    <property type="entry name" value="Isochorismatase-like_dom"/>
</dbReference>
<dbReference type="PATRIC" id="fig|1641875.4.peg.903"/>
<dbReference type="RefSeq" id="WP_057794905.1">
    <property type="nucleotide sequence ID" value="NZ_LAXJ01000018.1"/>
</dbReference>
<evidence type="ECO:0000313" key="3">
    <source>
        <dbReference type="EMBL" id="KRS11664.1"/>
    </source>
</evidence>
<sequence>MTSFSDADYAKRSYGELPVGYGQRPGIVVVDYQKAFTEDRYPLGGAPLIMRGLENTARLLEVARRNNVPIASCYTAYKDEGDMPYWKISAVREQFRHEHPGSELDPAIYDPGYDVKVCKTGPSIFFQTPVVPFFIRQRVDTVIVTGCTTSGCIRASSIDSFQYGFRTIVPEDCVGDHEEQPHLDNLRDISRRYVDQTSSDEVIAYLDRVGRQNS</sequence>
<dbReference type="Gene3D" id="3.40.50.850">
    <property type="entry name" value="Isochorismatase-like"/>
    <property type="match status" value="1"/>
</dbReference>
<dbReference type="SUPFAM" id="SSF52499">
    <property type="entry name" value="Isochorismatase-like hydrolases"/>
    <property type="match status" value="1"/>
</dbReference>
<gene>
    <name evidence="3" type="ORF">XM53_15465</name>
</gene>
<organism evidence="3 4">
    <name type="scientific">Roseovarius atlanticus</name>
    <dbReference type="NCBI Taxonomy" id="1641875"/>
    <lineage>
        <taxon>Bacteria</taxon>
        <taxon>Pseudomonadati</taxon>
        <taxon>Pseudomonadota</taxon>
        <taxon>Alphaproteobacteria</taxon>
        <taxon>Rhodobacterales</taxon>
        <taxon>Roseobacteraceae</taxon>
        <taxon>Roseovarius</taxon>
    </lineage>
</organism>
<reference evidence="3 4" key="1">
    <citation type="submission" date="2015-04" db="EMBL/GenBank/DDBJ databases">
        <title>The draft genome sequence of Roseovarius sp.R12b.</title>
        <authorList>
            <person name="Li G."/>
            <person name="Lai Q."/>
            <person name="Shao Z."/>
            <person name="Yan P."/>
        </authorList>
    </citation>
    <scope>NUCLEOTIDE SEQUENCE [LARGE SCALE GENOMIC DNA]</scope>
    <source>
        <strain evidence="3 4">R12B</strain>
    </source>
</reference>
<dbReference type="Proteomes" id="UP000051295">
    <property type="component" value="Unassembled WGS sequence"/>
</dbReference>
<feature type="domain" description="Isochorismatase-like" evidence="2">
    <location>
        <begin position="27"/>
        <end position="200"/>
    </location>
</feature>
<comment type="caution">
    <text evidence="3">The sequence shown here is derived from an EMBL/GenBank/DDBJ whole genome shotgun (WGS) entry which is preliminary data.</text>
</comment>
<dbReference type="EMBL" id="LAXJ01000018">
    <property type="protein sequence ID" value="KRS11664.1"/>
    <property type="molecule type" value="Genomic_DNA"/>
</dbReference>